<keyword evidence="2" id="KW-0004">4Fe-4S</keyword>
<dbReference type="GO" id="GO:0044281">
    <property type="term" value="P:small molecule metabolic process"/>
    <property type="evidence" value="ECO:0007669"/>
    <property type="project" value="UniProtKB-ARBA"/>
</dbReference>
<dbReference type="Gene3D" id="3.40.50.970">
    <property type="match status" value="2"/>
</dbReference>
<keyword evidence="9" id="KW-1185">Reference proteome</keyword>
<gene>
    <name evidence="8" type="ORF">SAMN05216605_102475</name>
</gene>
<sequence>MSATPSLEDKYVQLTGKVLLTGVQALVRLPLMQRQRDLAKGLNTAGFISGYRGSPLGGFDQALWKARDHLKAHHTVFNPGVNEDLAATSVWGTQQVSIFEGATYDGVFGMWYGKGPGVDRCGDVFRHANAAGTSRFGGVLAVAGDDHGARSSSLPHQTEHVFKAVMMPVLAPSGVQEYLDYGLHGWAMSRYSGCWVALKAVADTVESAAIVDLDPDRVQPVIPDIPLPEGGLNIRWPDPPLAQEKRLLEHKLYAALAYARANRLDQVVMDAEKPRIGIITSGKSYLDVCQALKMLGIDDALAQQIGLRVYKVGMIWPLDAEGVRHFAEGLEEIIVVEEKRHLLEYQLKEELYNWREDVRPRIVGKFDDKGEWSLPHTGWLLPAVGELTPSQIARALARRILRVHQSGPLQVRLAVLDAQLANCSAPANLMERVPHYCSGCPHNTSTKVPEGSRALAGIGCHYMAAWIYPQTQTFSQMGGEGAAWIGQAPFTRTPHVFANLGDGTYFHSGLLAIRAAVAAKVPITYKILYNDAVAMTGGQPVDGTLSVSRISRQLAAEGVQRIVVVTDEIERYEDITDLAADVPVYHRERMDEIQQQLREYPGVSALIYDQTCAAEKRRRRKRGKFADPARRVIINESVCEGCGDCSSQSNCMSVVPVETEFGRKREIDQSSCNKDFTCLSGFCPSFVTVEGAKPRKPKALASSAEEQWVLPAPLSQPLDQPYSILVTGVGGTGVVTIGALLGMAAFIEGKGVLNLDMAGMAQKGGAVWSHIRIAQRQEQLYAPRIAEGEADLLLGCDLVVSANAETLVKLRQGVTHALINSEQSVTSAFVRSFARQAESGDLFSHPDPVFRTSDMSRQISEAVGAQGTVFVDASELATALLGDSIATNTFMLGFAYQKGWLPVGEPALMQAIELNGTAVEFNRMAFLWGRRAAVDMPRLVSRLEKLKVQGTDREVVQTLEQRIERRVDYLTNYQNGAYASRYRKGVKRFIQAETALTGKPGVLTEAVARHYFKVLAIKDEYEVARLYSNGDFLKKVQAGFEGDYSLRFHLAPPLLHKVVDGLAPKKSSYGPWMMTGFKVLAGLKFLRNTWLDPFARTHERKVELQWLADYESVLDELLDQLSNDNLELAVSLANLPDAVRGFGPVRERYLTHARQRLAVLLEQWHGGDAQTAGAGGVIEVQPARIRVTQL</sequence>
<accession>A0A1G7VEI6</accession>
<dbReference type="SUPFAM" id="SSF52922">
    <property type="entry name" value="TK C-terminal domain-like"/>
    <property type="match status" value="1"/>
</dbReference>
<dbReference type="OrthoDB" id="9803617at2"/>
<dbReference type="STRING" id="89065.SAMN05216605_102475"/>
<organism evidence="8 9">
    <name type="scientific">Pseudomonas abietaniphila</name>
    <dbReference type="NCBI Taxonomy" id="89065"/>
    <lineage>
        <taxon>Bacteria</taxon>
        <taxon>Pseudomonadati</taxon>
        <taxon>Pseudomonadota</taxon>
        <taxon>Gammaproteobacteria</taxon>
        <taxon>Pseudomonadales</taxon>
        <taxon>Pseudomonadaceae</taxon>
        <taxon>Pseudomonas</taxon>
    </lineage>
</organism>
<dbReference type="Gene3D" id="3.40.920.10">
    <property type="entry name" value="Pyruvate-ferredoxin oxidoreductase, PFOR, domain III"/>
    <property type="match status" value="1"/>
</dbReference>
<dbReference type="AlphaFoldDB" id="A0A1G7VEI6"/>
<keyword evidence="4" id="KW-0560">Oxidoreductase</keyword>
<dbReference type="GO" id="GO:0030976">
    <property type="term" value="F:thiamine pyrophosphate binding"/>
    <property type="evidence" value="ECO:0007669"/>
    <property type="project" value="InterPro"/>
</dbReference>
<dbReference type="CDD" id="cd02008">
    <property type="entry name" value="TPP_IOR_alpha"/>
    <property type="match status" value="1"/>
</dbReference>
<evidence type="ECO:0000256" key="2">
    <source>
        <dbReference type="ARBA" id="ARBA00022485"/>
    </source>
</evidence>
<dbReference type="EMBL" id="FNCO01000002">
    <property type="protein sequence ID" value="SDG58117.1"/>
    <property type="molecule type" value="Genomic_DNA"/>
</dbReference>
<dbReference type="GO" id="GO:0016625">
    <property type="term" value="F:oxidoreductase activity, acting on the aldehyde or oxo group of donors, iron-sulfur protein as acceptor"/>
    <property type="evidence" value="ECO:0007669"/>
    <property type="project" value="UniProtKB-ARBA"/>
</dbReference>
<dbReference type="InterPro" id="IPR017896">
    <property type="entry name" value="4Fe4S_Fe-S-bd"/>
</dbReference>
<feature type="domain" description="4Fe-4S ferredoxin-type" evidence="7">
    <location>
        <begin position="630"/>
        <end position="660"/>
    </location>
</feature>
<dbReference type="InterPro" id="IPR019752">
    <property type="entry name" value="Pyrv/ketoisovalerate_OxRed_cat"/>
</dbReference>
<evidence type="ECO:0000313" key="8">
    <source>
        <dbReference type="EMBL" id="SDG58117.1"/>
    </source>
</evidence>
<keyword evidence="5" id="KW-0408">Iron</keyword>
<protein>
    <submittedName>
        <fullName evidence="8">Indolepyruvate ferredoxin oxidoreductase</fullName>
    </submittedName>
</protein>
<evidence type="ECO:0000313" key="9">
    <source>
        <dbReference type="Proteomes" id="UP000182894"/>
    </source>
</evidence>
<dbReference type="PANTHER" id="PTHR48084:SF3">
    <property type="entry name" value="SUBUNIT OF PYRUVATE:FLAVODOXIN OXIDOREDUCTASE"/>
    <property type="match status" value="1"/>
</dbReference>
<dbReference type="Proteomes" id="UP000182894">
    <property type="component" value="Unassembled WGS sequence"/>
</dbReference>
<dbReference type="CDD" id="cd07034">
    <property type="entry name" value="TPP_PYR_PFOR_IOR-alpha_like"/>
    <property type="match status" value="1"/>
</dbReference>
<dbReference type="Pfam" id="PF02775">
    <property type="entry name" value="TPP_enzyme_C"/>
    <property type="match status" value="1"/>
</dbReference>
<dbReference type="InterPro" id="IPR002869">
    <property type="entry name" value="Pyrv_flavodox_OxRed_cen"/>
</dbReference>
<dbReference type="InterPro" id="IPR029061">
    <property type="entry name" value="THDP-binding"/>
</dbReference>
<evidence type="ECO:0000256" key="1">
    <source>
        <dbReference type="ARBA" id="ARBA00022448"/>
    </source>
</evidence>
<dbReference type="SUPFAM" id="SSF53323">
    <property type="entry name" value="Pyruvate-ferredoxin oxidoreductase, PFOR, domain III"/>
    <property type="match status" value="1"/>
</dbReference>
<name>A0A1G7VEI6_9PSED</name>
<dbReference type="InterPro" id="IPR046667">
    <property type="entry name" value="DUF6537"/>
</dbReference>
<proteinExistence type="predicted"/>
<dbReference type="PANTHER" id="PTHR48084">
    <property type="entry name" value="2-OXOGLUTARATE OXIDOREDUCTASE SUBUNIT KORB-RELATED"/>
    <property type="match status" value="1"/>
</dbReference>
<evidence type="ECO:0000256" key="3">
    <source>
        <dbReference type="ARBA" id="ARBA00022982"/>
    </source>
</evidence>
<evidence type="ECO:0000256" key="6">
    <source>
        <dbReference type="ARBA" id="ARBA00023014"/>
    </source>
</evidence>
<dbReference type="InterPro" id="IPR002880">
    <property type="entry name" value="Pyrv_Fd/Flavodoxin_OxRdtase_N"/>
</dbReference>
<dbReference type="RefSeq" id="WP_074750937.1">
    <property type="nucleotide sequence ID" value="NZ_FNCO01000002.1"/>
</dbReference>
<dbReference type="GO" id="GO:0051539">
    <property type="term" value="F:4 iron, 4 sulfur cluster binding"/>
    <property type="evidence" value="ECO:0007669"/>
    <property type="project" value="UniProtKB-KW"/>
</dbReference>
<dbReference type="SUPFAM" id="SSF52518">
    <property type="entry name" value="Thiamin diphosphate-binding fold (THDP-binding)"/>
    <property type="match status" value="2"/>
</dbReference>
<dbReference type="NCBIfam" id="NF009588">
    <property type="entry name" value="PRK13029.1"/>
    <property type="match status" value="1"/>
</dbReference>
<keyword evidence="8" id="KW-0670">Pyruvate</keyword>
<evidence type="ECO:0000259" key="7">
    <source>
        <dbReference type="PROSITE" id="PS51379"/>
    </source>
</evidence>
<dbReference type="InterPro" id="IPR009014">
    <property type="entry name" value="Transketo_C/PFOR_II"/>
</dbReference>
<dbReference type="PROSITE" id="PS51379">
    <property type="entry name" value="4FE4S_FER_2"/>
    <property type="match status" value="1"/>
</dbReference>
<reference evidence="9" key="1">
    <citation type="submission" date="2016-10" db="EMBL/GenBank/DDBJ databases">
        <authorList>
            <person name="Varghese N."/>
            <person name="Submissions S."/>
        </authorList>
    </citation>
    <scope>NUCLEOTIDE SEQUENCE [LARGE SCALE GENOMIC DNA]</scope>
    <source>
        <strain evidence="9">ATCC 700689</strain>
    </source>
</reference>
<evidence type="ECO:0000256" key="5">
    <source>
        <dbReference type="ARBA" id="ARBA00023004"/>
    </source>
</evidence>
<dbReference type="InterPro" id="IPR011766">
    <property type="entry name" value="TPP_enzyme_TPP-bd"/>
</dbReference>
<dbReference type="Pfam" id="PF01558">
    <property type="entry name" value="POR"/>
    <property type="match status" value="1"/>
</dbReference>
<keyword evidence="1" id="KW-0813">Transport</keyword>
<keyword evidence="6" id="KW-0411">Iron-sulfur</keyword>
<dbReference type="GO" id="GO:0045333">
    <property type="term" value="P:cellular respiration"/>
    <property type="evidence" value="ECO:0007669"/>
    <property type="project" value="UniProtKB-ARBA"/>
</dbReference>
<keyword evidence="2" id="KW-0479">Metal-binding</keyword>
<dbReference type="NCBIfam" id="NF009589">
    <property type="entry name" value="PRK13030.1"/>
    <property type="match status" value="1"/>
</dbReference>
<dbReference type="InterPro" id="IPR051457">
    <property type="entry name" value="2-oxoacid:Fd_oxidoreductase"/>
</dbReference>
<dbReference type="Pfam" id="PF20169">
    <property type="entry name" value="DUF6537"/>
    <property type="match status" value="1"/>
</dbReference>
<evidence type="ECO:0000256" key="4">
    <source>
        <dbReference type="ARBA" id="ARBA00023002"/>
    </source>
</evidence>
<keyword evidence="3" id="KW-0249">Electron transport</keyword>